<organism evidence="2 3">
    <name type="scientific">Aspergillus cavernicola</name>
    <dbReference type="NCBI Taxonomy" id="176166"/>
    <lineage>
        <taxon>Eukaryota</taxon>
        <taxon>Fungi</taxon>
        <taxon>Dikarya</taxon>
        <taxon>Ascomycota</taxon>
        <taxon>Pezizomycotina</taxon>
        <taxon>Eurotiomycetes</taxon>
        <taxon>Eurotiomycetidae</taxon>
        <taxon>Eurotiales</taxon>
        <taxon>Aspergillaceae</taxon>
        <taxon>Aspergillus</taxon>
        <taxon>Aspergillus subgen. Nidulantes</taxon>
    </lineage>
</organism>
<evidence type="ECO:0000256" key="1">
    <source>
        <dbReference type="ARBA" id="ARBA00023002"/>
    </source>
</evidence>
<dbReference type="PRINTS" id="PR00081">
    <property type="entry name" value="GDHRDH"/>
</dbReference>
<reference evidence="2 3" key="1">
    <citation type="submission" date="2024-07" db="EMBL/GenBank/DDBJ databases">
        <title>Section-level genome sequencing and comparative genomics of Aspergillus sections Usti and Cavernicolus.</title>
        <authorList>
            <consortium name="Lawrence Berkeley National Laboratory"/>
            <person name="Nybo J.L."/>
            <person name="Vesth T.C."/>
            <person name="Theobald S."/>
            <person name="Frisvad J.C."/>
            <person name="Larsen T.O."/>
            <person name="Kjaerboelling I."/>
            <person name="Rothschild-Mancinelli K."/>
            <person name="Lyhne E.K."/>
            <person name="Kogle M.E."/>
            <person name="Barry K."/>
            <person name="Clum A."/>
            <person name="Na H."/>
            <person name="Ledsgaard L."/>
            <person name="Lin J."/>
            <person name="Lipzen A."/>
            <person name="Kuo A."/>
            <person name="Riley R."/>
            <person name="Mondo S."/>
            <person name="LaButti K."/>
            <person name="Haridas S."/>
            <person name="Pangalinan J."/>
            <person name="Salamov A.A."/>
            <person name="Simmons B.A."/>
            <person name="Magnuson J.K."/>
            <person name="Chen J."/>
            <person name="Drula E."/>
            <person name="Henrissat B."/>
            <person name="Wiebenga A."/>
            <person name="Lubbers R.J."/>
            <person name="Gomes A.C."/>
            <person name="Makela M.R."/>
            <person name="Stajich J."/>
            <person name="Grigoriev I.V."/>
            <person name="Mortensen U.H."/>
            <person name="De vries R.P."/>
            <person name="Baker S.E."/>
            <person name="Andersen M.R."/>
        </authorList>
    </citation>
    <scope>NUCLEOTIDE SEQUENCE [LARGE SCALE GENOMIC DNA]</scope>
    <source>
        <strain evidence="2 3">CBS 600.67</strain>
    </source>
</reference>
<dbReference type="Pfam" id="PF00106">
    <property type="entry name" value="adh_short"/>
    <property type="match status" value="1"/>
</dbReference>
<dbReference type="InterPro" id="IPR002347">
    <property type="entry name" value="SDR_fam"/>
</dbReference>
<proteinExistence type="predicted"/>
<evidence type="ECO:0000313" key="3">
    <source>
        <dbReference type="Proteomes" id="UP001610335"/>
    </source>
</evidence>
<gene>
    <name evidence="2" type="ORF">BDW59DRAFT_176347</name>
</gene>
<sequence>MGFGTFVYNQLVVQPPLPSLSFADQTVIITGSNTGIGLETARHIARLGAHKIILGVRNLSAGETARQDIETSTGRPNACEVWHLDLASYDSVLTFADKALSLPRLDALIENAAVATKLFHLADGGYEHSLTVNNISTFLLALLLLPKLQQTAHSFPSRFHPPHLTILTSQVHAWPQFPQWKDPRGVFTALSDPRTAHMDERYPVTKLLGVLLTRELVSQIKTKMEPNNPPVIINMVDTGFCHSQLSRENKGVEELAFNLFKRLFARTTEVGARTVLAAASAGREAHGGYMVNGVVATEAVSGFVCSEDGKTAQKRVWEELGGILEGVRPGVMGGLK</sequence>
<dbReference type="PANTHER" id="PTHR43157:SF67">
    <property type="entry name" value="DEHYDROGENASE_REDUCTASE FAMILY PROTEIN, PUTATIVE (AFU_ORTHOLOGUE AFUA_3G02580)-RELATED"/>
    <property type="match status" value="1"/>
</dbReference>
<dbReference type="InterPro" id="IPR036291">
    <property type="entry name" value="NAD(P)-bd_dom_sf"/>
</dbReference>
<protein>
    <recommendedName>
        <fullName evidence="4">NAD(P)-binding protein</fullName>
    </recommendedName>
</protein>
<dbReference type="Gene3D" id="3.40.50.720">
    <property type="entry name" value="NAD(P)-binding Rossmann-like Domain"/>
    <property type="match status" value="1"/>
</dbReference>
<dbReference type="EMBL" id="JBFXLS010000121">
    <property type="protein sequence ID" value="KAL2814697.1"/>
    <property type="molecule type" value="Genomic_DNA"/>
</dbReference>
<dbReference type="PANTHER" id="PTHR43157">
    <property type="entry name" value="PHOSPHATIDYLINOSITOL-GLYCAN BIOSYNTHESIS CLASS F PROTEIN-RELATED"/>
    <property type="match status" value="1"/>
</dbReference>
<comment type="caution">
    <text evidence="2">The sequence shown here is derived from an EMBL/GenBank/DDBJ whole genome shotgun (WGS) entry which is preliminary data.</text>
</comment>
<accession>A0ABR4HH15</accession>
<keyword evidence="1" id="KW-0560">Oxidoreductase</keyword>
<keyword evidence="3" id="KW-1185">Reference proteome</keyword>
<name>A0ABR4HH15_9EURO</name>
<evidence type="ECO:0008006" key="4">
    <source>
        <dbReference type="Google" id="ProtNLM"/>
    </source>
</evidence>
<evidence type="ECO:0000313" key="2">
    <source>
        <dbReference type="EMBL" id="KAL2814697.1"/>
    </source>
</evidence>
<dbReference type="SUPFAM" id="SSF51735">
    <property type="entry name" value="NAD(P)-binding Rossmann-fold domains"/>
    <property type="match status" value="1"/>
</dbReference>
<dbReference type="Proteomes" id="UP001610335">
    <property type="component" value="Unassembled WGS sequence"/>
</dbReference>